<dbReference type="PANTHER" id="PTHR41878">
    <property type="entry name" value="LEXA REPRESSOR-RELATED"/>
    <property type="match status" value="1"/>
</dbReference>
<accession>A0A0P8BRK6</accession>
<dbReference type="AlphaFoldDB" id="A0A0P8BRK6"/>
<dbReference type="SUPFAM" id="SSF159941">
    <property type="entry name" value="MM3350-like"/>
    <property type="match status" value="1"/>
</dbReference>
<reference evidence="2 3" key="1">
    <citation type="submission" date="2015-09" db="EMBL/GenBank/DDBJ databases">
        <title>Identification and resolution of microdiversity through metagenomic sequencing of parallel consortia.</title>
        <authorList>
            <person name="Nelson W.C."/>
            <person name="Romine M.F."/>
            <person name="Lindemann S.R."/>
        </authorList>
    </citation>
    <scope>NUCLEOTIDE SEQUENCE [LARGE SCALE GENOMIC DNA]</scope>
    <source>
        <strain evidence="2">Ana</strain>
    </source>
</reference>
<dbReference type="PANTHER" id="PTHR41878:SF1">
    <property type="entry name" value="TNPR PROTEIN"/>
    <property type="match status" value="1"/>
</dbReference>
<protein>
    <submittedName>
        <fullName evidence="2">Plasmid pRiA4b ORF-3-like protein</fullName>
    </submittedName>
</protein>
<name>A0A0P8BRK6_9CYAN</name>
<dbReference type="Pfam" id="PF07929">
    <property type="entry name" value="PRiA4_ORF3"/>
    <property type="match status" value="1"/>
</dbReference>
<dbReference type="PATRIC" id="fig|1666911.3.peg.1366"/>
<dbReference type="Proteomes" id="UP000050465">
    <property type="component" value="Unassembled WGS sequence"/>
</dbReference>
<dbReference type="EMBL" id="LJZR01000115">
    <property type="protein sequence ID" value="KPQ31260.1"/>
    <property type="molecule type" value="Genomic_DNA"/>
</dbReference>
<gene>
    <name evidence="2" type="ORF">HLUCCA11_24155</name>
</gene>
<organism evidence="2 3">
    <name type="scientific">Phormidesmis priestleyi Ana</name>
    <dbReference type="NCBI Taxonomy" id="1666911"/>
    <lineage>
        <taxon>Bacteria</taxon>
        <taxon>Bacillati</taxon>
        <taxon>Cyanobacteriota</taxon>
        <taxon>Cyanophyceae</taxon>
        <taxon>Leptolyngbyales</taxon>
        <taxon>Leptolyngbyaceae</taxon>
        <taxon>Phormidesmis</taxon>
    </lineage>
</organism>
<dbReference type="InterPro" id="IPR024047">
    <property type="entry name" value="MM3350-like_sf"/>
</dbReference>
<evidence type="ECO:0000313" key="3">
    <source>
        <dbReference type="Proteomes" id="UP000050465"/>
    </source>
</evidence>
<dbReference type="STRING" id="1666911.HLUCCA11_24155"/>
<comment type="caution">
    <text evidence="2">The sequence shown here is derived from an EMBL/GenBank/DDBJ whole genome shotgun (WGS) entry which is preliminary data.</text>
</comment>
<proteinExistence type="predicted"/>
<evidence type="ECO:0000313" key="2">
    <source>
        <dbReference type="EMBL" id="KPQ31260.1"/>
    </source>
</evidence>
<feature type="domain" description="Plasmid pRiA4b Orf3-like" evidence="1">
    <location>
        <begin position="12"/>
        <end position="182"/>
    </location>
</feature>
<evidence type="ECO:0000259" key="1">
    <source>
        <dbReference type="Pfam" id="PF07929"/>
    </source>
</evidence>
<dbReference type="Gene3D" id="3.10.290.30">
    <property type="entry name" value="MM3350-like"/>
    <property type="match status" value="1"/>
</dbReference>
<dbReference type="InterPro" id="IPR012912">
    <property type="entry name" value="Plasmid_pRiA4b_Orf3-like"/>
</dbReference>
<sequence>MVSRKSSKASSIYQMKITMRDIRPPIWRRVQVRSNESLEHLHYVIQLSLGWTNSHLHSFRIQGVEYGMLLPDCLGFDELETHDETTVKLSSVIPGEKFKFSYLYDFGDSWEHEVLVEKVLDADLEIDYPICVKAKRACPPEDCGGIWGYEGFLEAIQDPEHPEHEEMLEWVGGTFDPEDPELSEANHQLKLIDEWKREAEMP</sequence>